<reference evidence="1 2" key="1">
    <citation type="journal article" date="2018" name="Sci. Rep.">
        <title>Rhizobium tumorigenes sp. nov., a novel plant tumorigenic bacterium isolated from cane gall tumors on thornless blackberry.</title>
        <authorList>
            <person name="Kuzmanovi N."/>
            <person name="Smalla K."/>
            <person name="Gronow S."/>
            <person name="PuBawska J."/>
        </authorList>
    </citation>
    <scope>NUCLEOTIDE SEQUENCE [LARGE SCALE GENOMIC DNA]</scope>
    <source>
        <strain evidence="1 2">1078</strain>
    </source>
</reference>
<protein>
    <submittedName>
        <fullName evidence="1">Plasmid mobilization relaxosome protein MobC</fullName>
    </submittedName>
</protein>
<evidence type="ECO:0000313" key="1">
    <source>
        <dbReference type="EMBL" id="WFR97793.1"/>
    </source>
</evidence>
<dbReference type="RefSeq" id="WP_111217275.1">
    <property type="nucleotide sequence ID" value="NZ_CP117256.1"/>
</dbReference>
<dbReference type="EMBL" id="CP117256">
    <property type="protein sequence ID" value="WFR97793.1"/>
    <property type="molecule type" value="Genomic_DNA"/>
</dbReference>
<geneLocation type="plasmid" evidence="1 2">
    <name>pRt1078</name>
</geneLocation>
<name>A0AAF1KSN6_9HYPH</name>
<dbReference type="KEGG" id="rtu:PR017_17935"/>
<dbReference type="AlphaFoldDB" id="A0AAF1KSN6"/>
<gene>
    <name evidence="1" type="primary">mobC</name>
    <name evidence="1" type="ORF">PR017_17935</name>
</gene>
<proteinExistence type="predicted"/>
<keyword evidence="1" id="KW-0614">Plasmid</keyword>
<dbReference type="Pfam" id="PF21983">
    <property type="entry name" value="NikA-like"/>
    <property type="match status" value="1"/>
</dbReference>
<evidence type="ECO:0000313" key="2">
    <source>
        <dbReference type="Proteomes" id="UP000249499"/>
    </source>
</evidence>
<keyword evidence="2" id="KW-1185">Reference proteome</keyword>
<organism evidence="1 2">
    <name type="scientific">Rhizobium tumorigenes</name>
    <dbReference type="NCBI Taxonomy" id="2041385"/>
    <lineage>
        <taxon>Bacteria</taxon>
        <taxon>Pseudomonadati</taxon>
        <taxon>Pseudomonadota</taxon>
        <taxon>Alphaproteobacteria</taxon>
        <taxon>Hyphomicrobiales</taxon>
        <taxon>Rhizobiaceae</taxon>
        <taxon>Rhizobium/Agrobacterium group</taxon>
        <taxon>Rhizobium</taxon>
    </lineage>
</organism>
<reference evidence="2" key="2">
    <citation type="journal article" date="2023" name="MicrobiologyOpen">
        <title>Genomics of the tumorigenes clade of the family Rhizobiaceae and description of Rhizobium rhododendri sp. nov.</title>
        <authorList>
            <person name="Kuzmanovic N."/>
            <person name="diCenzo G.C."/>
            <person name="Bunk B."/>
            <person name="Sproeer C."/>
            <person name="Fruehling A."/>
            <person name="Neumann-Schaal M."/>
            <person name="Overmann J."/>
            <person name="Smalla K."/>
        </authorList>
    </citation>
    <scope>NUCLEOTIDE SEQUENCE [LARGE SCALE GENOMIC DNA]</scope>
    <source>
        <strain evidence="2">1078</strain>
        <plasmid evidence="2">pRt1078</plasmid>
    </source>
</reference>
<dbReference type="Proteomes" id="UP000249499">
    <property type="component" value="Plasmid pRt1078"/>
</dbReference>
<accession>A0AAF1KSN6</accession>
<sequence length="132" mass="13731">MAAKIAAHRPAGGREKVVHARYSSSEFAAIEHAAASAGMTVSGFLRSLSLDGAGVLPFLTDEDRAVLALIRSELRAIGVNLNGLARAANHGAGPAKTDLSEAVARLWPALAAVAFELDRYTARIARKQSGAP</sequence>
<dbReference type="InterPro" id="IPR053842">
    <property type="entry name" value="NikA-like"/>
</dbReference>